<evidence type="ECO:0000259" key="1">
    <source>
        <dbReference type="PROSITE" id="PS51186"/>
    </source>
</evidence>
<keyword evidence="3" id="KW-1185">Reference proteome</keyword>
<dbReference type="PROSITE" id="PS51186">
    <property type="entry name" value="GNAT"/>
    <property type="match status" value="1"/>
</dbReference>
<dbReference type="InterPro" id="IPR000182">
    <property type="entry name" value="GNAT_dom"/>
</dbReference>
<dbReference type="AlphaFoldDB" id="A0A387BHH4"/>
<protein>
    <submittedName>
        <fullName evidence="2">GNAT family N-acetyltransferase</fullName>
    </submittedName>
</protein>
<dbReference type="GO" id="GO:0016747">
    <property type="term" value="F:acyltransferase activity, transferring groups other than amino-acyl groups"/>
    <property type="evidence" value="ECO:0007669"/>
    <property type="project" value="InterPro"/>
</dbReference>
<evidence type="ECO:0000313" key="3">
    <source>
        <dbReference type="Proteomes" id="UP000269374"/>
    </source>
</evidence>
<keyword evidence="2" id="KW-0808">Transferase</keyword>
<sequence>MNFSLKILSEHHKAEIEVFFEQASDYAILESGFSNPQSEAMNLLHDFPDGKVEQDKFVYGVFSQTNELVGVVDLIKDFPENNEWMLGLLDFIPSVRHQGLGKEVHQLLVEQVKSAGGKSLRIGVLHKNTTALRFWKGLGYQKFKEVMMTFGAKIQKVDVMRLKV</sequence>
<dbReference type="Pfam" id="PF00583">
    <property type="entry name" value="Acetyltransf_1"/>
    <property type="match status" value="1"/>
</dbReference>
<proteinExistence type="predicted"/>
<dbReference type="RefSeq" id="WP_120771954.1">
    <property type="nucleotide sequence ID" value="NZ_CP032627.1"/>
</dbReference>
<dbReference type="CDD" id="cd04301">
    <property type="entry name" value="NAT_SF"/>
    <property type="match status" value="1"/>
</dbReference>
<feature type="domain" description="N-acetyltransferase" evidence="1">
    <location>
        <begin position="3"/>
        <end position="164"/>
    </location>
</feature>
<name>A0A387BHH4_9LACT</name>
<dbReference type="Gene3D" id="3.40.630.30">
    <property type="match status" value="1"/>
</dbReference>
<reference evidence="2 3" key="1">
    <citation type="submission" date="2018-09" db="EMBL/GenBank/DDBJ databases">
        <title>Genome sequencing of strain 1JSPR-7.</title>
        <authorList>
            <person name="Heo J."/>
            <person name="Kim S.-J."/>
            <person name="Kwon S.-W."/>
        </authorList>
    </citation>
    <scope>NUCLEOTIDE SEQUENCE [LARGE SCALE GENOMIC DNA]</scope>
    <source>
        <strain evidence="2 3">1JSPR-7</strain>
    </source>
</reference>
<gene>
    <name evidence="2" type="ORF">D7I46_05340</name>
</gene>
<organism evidence="2 3">
    <name type="scientific">Lactococcus allomyrinae</name>
    <dbReference type="NCBI Taxonomy" id="2419773"/>
    <lineage>
        <taxon>Bacteria</taxon>
        <taxon>Bacillati</taxon>
        <taxon>Bacillota</taxon>
        <taxon>Bacilli</taxon>
        <taxon>Lactobacillales</taxon>
        <taxon>Streptococcaceae</taxon>
        <taxon>Lactococcus</taxon>
    </lineage>
</organism>
<dbReference type="InterPro" id="IPR016181">
    <property type="entry name" value="Acyl_CoA_acyltransferase"/>
</dbReference>
<dbReference type="KEGG" id="lact:D7I46_05340"/>
<dbReference type="OrthoDB" id="7205533at2"/>
<evidence type="ECO:0000313" key="2">
    <source>
        <dbReference type="EMBL" id="AYG00566.1"/>
    </source>
</evidence>
<dbReference type="SUPFAM" id="SSF55729">
    <property type="entry name" value="Acyl-CoA N-acyltransferases (Nat)"/>
    <property type="match status" value="1"/>
</dbReference>
<dbReference type="Proteomes" id="UP000269374">
    <property type="component" value="Chromosome"/>
</dbReference>
<accession>A0A387BHH4</accession>
<dbReference type="EMBL" id="CP032627">
    <property type="protein sequence ID" value="AYG00566.1"/>
    <property type="molecule type" value="Genomic_DNA"/>
</dbReference>